<proteinExistence type="predicted"/>
<sequence>MSKIYFDKTDKGRVEITNRTYQLSAKFRPLLVIVDGKHTLEELLKSVQGLGLSQAHLDTLESEGFIVRRTESGETTAVTPVAEMKAAVAQPTVIANPIALTPEQSAARLMAIRTFFNETVKSNLGLRGFGMQLKVERAETLDDFLQLREPYLEAVEKAKSAELARTLAAKLDQLFAGQLS</sequence>
<keyword evidence="2" id="KW-1185">Reference proteome</keyword>
<protein>
    <submittedName>
        <fullName evidence="1">Uncharacterized protein</fullName>
    </submittedName>
</protein>
<reference evidence="1 2" key="1">
    <citation type="submission" date="2020-08" db="EMBL/GenBank/DDBJ databases">
        <title>Novel species isolated from subtropical streams in China.</title>
        <authorList>
            <person name="Lu H."/>
        </authorList>
    </citation>
    <scope>NUCLEOTIDE SEQUENCE [LARGE SCALE GENOMIC DNA]</scope>
    <source>
        <strain evidence="1 2">KCTC 52442</strain>
    </source>
</reference>
<evidence type="ECO:0000313" key="1">
    <source>
        <dbReference type="EMBL" id="MBC3833509.1"/>
    </source>
</evidence>
<dbReference type="RefSeq" id="WP_186892552.1">
    <property type="nucleotide sequence ID" value="NZ_JACOFU010000010.1"/>
</dbReference>
<evidence type="ECO:0000313" key="2">
    <source>
        <dbReference type="Proteomes" id="UP000643610"/>
    </source>
</evidence>
<dbReference type="EMBL" id="JACOFU010000010">
    <property type="protein sequence ID" value="MBC3833509.1"/>
    <property type="molecule type" value="Genomic_DNA"/>
</dbReference>
<organism evidence="1 2">
    <name type="scientific">Undibacterium amnicola</name>
    <dbReference type="NCBI Taxonomy" id="1834038"/>
    <lineage>
        <taxon>Bacteria</taxon>
        <taxon>Pseudomonadati</taxon>
        <taxon>Pseudomonadota</taxon>
        <taxon>Betaproteobacteria</taxon>
        <taxon>Burkholderiales</taxon>
        <taxon>Oxalobacteraceae</taxon>
        <taxon>Undibacterium</taxon>
    </lineage>
</organism>
<name>A0ABR6XVL2_9BURK</name>
<gene>
    <name evidence="1" type="ORF">H8K33_18535</name>
</gene>
<dbReference type="Proteomes" id="UP000643610">
    <property type="component" value="Unassembled WGS sequence"/>
</dbReference>
<comment type="caution">
    <text evidence="1">The sequence shown here is derived from an EMBL/GenBank/DDBJ whole genome shotgun (WGS) entry which is preliminary data.</text>
</comment>
<accession>A0ABR6XVL2</accession>